<organism evidence="2 3">
    <name type="scientific">Phytohabitans rumicis</name>
    <dbReference type="NCBI Taxonomy" id="1076125"/>
    <lineage>
        <taxon>Bacteria</taxon>
        <taxon>Bacillati</taxon>
        <taxon>Actinomycetota</taxon>
        <taxon>Actinomycetes</taxon>
        <taxon>Micromonosporales</taxon>
        <taxon>Micromonosporaceae</taxon>
    </lineage>
</organism>
<dbReference type="GO" id="GO:0016787">
    <property type="term" value="F:hydrolase activity"/>
    <property type="evidence" value="ECO:0007669"/>
    <property type="project" value="InterPro"/>
</dbReference>
<dbReference type="RefSeq" id="WP_173073017.1">
    <property type="nucleotide sequence ID" value="NZ_BLPG01000001.1"/>
</dbReference>
<gene>
    <name evidence="2" type="ORF">Prum_001510</name>
</gene>
<feature type="domain" description="Amidohydrolase-related" evidence="1">
    <location>
        <begin position="1"/>
        <end position="77"/>
    </location>
</feature>
<reference evidence="2 3" key="2">
    <citation type="submission" date="2020-03" db="EMBL/GenBank/DDBJ databases">
        <authorList>
            <person name="Ichikawa N."/>
            <person name="Kimura A."/>
            <person name="Kitahashi Y."/>
            <person name="Uohara A."/>
        </authorList>
    </citation>
    <scope>NUCLEOTIDE SEQUENCE [LARGE SCALE GENOMIC DNA]</scope>
    <source>
        <strain evidence="2 3">NBRC 108638</strain>
    </source>
</reference>
<dbReference type="Pfam" id="PF04909">
    <property type="entry name" value="Amidohydro_2"/>
    <property type="match status" value="1"/>
</dbReference>
<dbReference type="InterPro" id="IPR032466">
    <property type="entry name" value="Metal_Hydrolase"/>
</dbReference>
<dbReference type="Proteomes" id="UP000482960">
    <property type="component" value="Unassembled WGS sequence"/>
</dbReference>
<keyword evidence="3" id="KW-1185">Reference proteome</keyword>
<proteinExistence type="predicted"/>
<evidence type="ECO:0000313" key="3">
    <source>
        <dbReference type="Proteomes" id="UP000482960"/>
    </source>
</evidence>
<dbReference type="AlphaFoldDB" id="A0A6V8KW21"/>
<sequence>MLAPYPNLYFETSVVRAYDLYAVLDTIDPSRVLYGSDLPYASSANSLHELAVMANIAGIDVARFADLFGGNLLRLLGRR</sequence>
<dbReference type="SUPFAM" id="SSF51556">
    <property type="entry name" value="Metallo-dependent hydrolases"/>
    <property type="match status" value="1"/>
</dbReference>
<evidence type="ECO:0000313" key="2">
    <source>
        <dbReference type="EMBL" id="GFJ86509.1"/>
    </source>
</evidence>
<name>A0A6V8KW21_9ACTN</name>
<evidence type="ECO:0000259" key="1">
    <source>
        <dbReference type="Pfam" id="PF04909"/>
    </source>
</evidence>
<dbReference type="InterPro" id="IPR006680">
    <property type="entry name" value="Amidohydro-rel"/>
</dbReference>
<reference evidence="2 3" key="1">
    <citation type="submission" date="2020-03" db="EMBL/GenBank/DDBJ databases">
        <title>Whole genome shotgun sequence of Phytohabitans rumicis NBRC 108638.</title>
        <authorList>
            <person name="Komaki H."/>
            <person name="Tamura T."/>
        </authorList>
    </citation>
    <scope>NUCLEOTIDE SEQUENCE [LARGE SCALE GENOMIC DNA]</scope>
    <source>
        <strain evidence="2 3">NBRC 108638</strain>
    </source>
</reference>
<dbReference type="EMBL" id="BLPG01000001">
    <property type="protein sequence ID" value="GFJ86509.1"/>
    <property type="molecule type" value="Genomic_DNA"/>
</dbReference>
<protein>
    <recommendedName>
        <fullName evidence="1">Amidohydrolase-related domain-containing protein</fullName>
    </recommendedName>
</protein>
<dbReference type="Gene3D" id="3.20.20.140">
    <property type="entry name" value="Metal-dependent hydrolases"/>
    <property type="match status" value="1"/>
</dbReference>
<accession>A0A6V8KW21</accession>
<comment type="caution">
    <text evidence="2">The sequence shown here is derived from an EMBL/GenBank/DDBJ whole genome shotgun (WGS) entry which is preliminary data.</text>
</comment>